<name>A0ABT4U3X4_9ACTN</name>
<dbReference type="EMBL" id="JAQFWQ010000033">
    <property type="protein sequence ID" value="MDA2811635.1"/>
    <property type="molecule type" value="Genomic_DNA"/>
</dbReference>
<comment type="caution">
    <text evidence="1">The sequence shown here is derived from an EMBL/GenBank/DDBJ whole genome shotgun (WGS) entry which is preliminary data.</text>
</comment>
<evidence type="ECO:0000313" key="2">
    <source>
        <dbReference type="Proteomes" id="UP001527866"/>
    </source>
</evidence>
<keyword evidence="2" id="KW-1185">Reference proteome</keyword>
<accession>A0ABT4U3X4</accession>
<gene>
    <name evidence="1" type="ORF">O4J56_13420</name>
</gene>
<evidence type="ECO:0000313" key="1">
    <source>
        <dbReference type="EMBL" id="MDA2811635.1"/>
    </source>
</evidence>
<protein>
    <submittedName>
        <fullName evidence="1">Uncharacterized protein</fullName>
    </submittedName>
</protein>
<dbReference type="RefSeq" id="WP_270686088.1">
    <property type="nucleotide sequence ID" value="NZ_JAQFWQ010000033.1"/>
</dbReference>
<sequence>MTISYSAPRLEGDDYATFVELALAHPRWGMGYTYDGRRLMFTAAHTAHDVGLACHDLGTFADLIARFDRCVANTPRERVRPYLVARERAHAAREARDVAALMDLSTRLGRAEIHHVLSQGMGP</sequence>
<proteinExistence type="predicted"/>
<dbReference type="Proteomes" id="UP001527866">
    <property type="component" value="Unassembled WGS sequence"/>
</dbReference>
<organism evidence="1 2">
    <name type="scientific">Nocardiopsis endophytica</name>
    <dbReference type="NCBI Taxonomy" id="3018445"/>
    <lineage>
        <taxon>Bacteria</taxon>
        <taxon>Bacillati</taxon>
        <taxon>Actinomycetota</taxon>
        <taxon>Actinomycetes</taxon>
        <taxon>Streptosporangiales</taxon>
        <taxon>Nocardiopsidaceae</taxon>
        <taxon>Nocardiopsis</taxon>
    </lineage>
</organism>
<reference evidence="1 2" key="1">
    <citation type="submission" date="2023-01" db="EMBL/GenBank/DDBJ databases">
        <title>Draft genome sequence of Nocardiopsis sp. RSe5-2 isolated from halophytes.</title>
        <authorList>
            <person name="Duangmal K."/>
            <person name="Chantavorakit T."/>
        </authorList>
    </citation>
    <scope>NUCLEOTIDE SEQUENCE [LARGE SCALE GENOMIC DNA]</scope>
    <source>
        <strain evidence="1 2">RSe5-2</strain>
    </source>
</reference>